<reference evidence="1 2" key="1">
    <citation type="submission" date="2021-01" db="EMBL/GenBank/DDBJ databases">
        <title>FDA dAtabase for Regulatory Grade micrObial Sequences (FDA-ARGOS): Supporting development and validation of Infectious Disease Dx tests.</title>
        <authorList>
            <person name="Sproer C."/>
            <person name="Gronow S."/>
            <person name="Severitt S."/>
            <person name="Schroder I."/>
            <person name="Tallon L."/>
            <person name="Sadzewicz L."/>
            <person name="Zhao X."/>
            <person name="Boylan J."/>
            <person name="Ott S."/>
            <person name="Bowen H."/>
            <person name="Vavikolanu K."/>
            <person name="Mehta A."/>
            <person name="Aluvathingal J."/>
            <person name="Nadendla S."/>
            <person name="Lowell S."/>
            <person name="Myers T."/>
            <person name="Yan Y."/>
            <person name="Sichtig H."/>
        </authorList>
    </citation>
    <scope>NUCLEOTIDE SEQUENCE [LARGE SCALE GENOMIC DNA]</scope>
    <source>
        <strain evidence="1 2">FDAARGOS_1096</strain>
    </source>
</reference>
<sequence length="442" mass="46918">MSNIALRVFWNNSPIPVVEKVKNPEIVMNVPFGAMITHPASAGSGSIYSVNGKTGTVVLNASDINAEPSGSVASAKIALESEIESVRTLAQTNELKISTKTDQIDFEQAQQQIEQNRLALLTKADIQALALLSQLVDTKADQAYVNQQIANLVGSAPEALNTIYELATAIQNEQGLIESLNQSVANRVRFDIATQALTEIQKENARTNIGAEKLGTAQQLVSQITAQSLGAATAAQGNKADTALQSADVAPVALSGLFSSLTGQSKIFDVVYSAYQLGTNTALAATDTLGQMLGKLQAQINAKATEPVWVDVKSLSGTVFHANVNTTLTKIELSKINGNLWIRGLVVTKDQGVQEGLDLVSINNAVFTLEGLTYSPTITYNHGPYVNLFAYSNAAGGMYPPAYSSILKTRANTISPAFTLIMSGVLAANQYRMPAVCLGKLI</sequence>
<name>A0A7T9Z570_9GAMM</name>
<dbReference type="AlphaFoldDB" id="A0A7T9Z570"/>
<dbReference type="Proteomes" id="UP000595320">
    <property type="component" value="Chromosome"/>
</dbReference>
<dbReference type="EMBL" id="CP068176">
    <property type="protein sequence ID" value="QQT85227.1"/>
    <property type="molecule type" value="Genomic_DNA"/>
</dbReference>
<evidence type="ECO:0000313" key="1">
    <source>
        <dbReference type="EMBL" id="QQT85227.1"/>
    </source>
</evidence>
<proteinExistence type="predicted"/>
<dbReference type="RefSeq" id="WP_004998727.1">
    <property type="nucleotide sequence ID" value="NZ_BKWV01000011.1"/>
</dbReference>
<evidence type="ECO:0000313" key="2">
    <source>
        <dbReference type="Proteomes" id="UP000595320"/>
    </source>
</evidence>
<accession>A0A7T9Z570</accession>
<evidence type="ECO:0008006" key="3">
    <source>
        <dbReference type="Google" id="ProtNLM"/>
    </source>
</evidence>
<organism evidence="1 2">
    <name type="scientific">Acinetobacter ursingii</name>
    <dbReference type="NCBI Taxonomy" id="108980"/>
    <lineage>
        <taxon>Bacteria</taxon>
        <taxon>Pseudomonadati</taxon>
        <taxon>Pseudomonadota</taxon>
        <taxon>Gammaproteobacteria</taxon>
        <taxon>Moraxellales</taxon>
        <taxon>Moraxellaceae</taxon>
        <taxon>Acinetobacter</taxon>
    </lineage>
</organism>
<gene>
    <name evidence="1" type="ORF">I6I53_09785</name>
</gene>
<protein>
    <recommendedName>
        <fullName evidence="3">Phage tail fiber protein</fullName>
    </recommendedName>
</protein>
<dbReference type="GeneID" id="66213494"/>